<dbReference type="AlphaFoldDB" id="A0A2I1IQX5"/>
<keyword evidence="2" id="KW-0812">Transmembrane</keyword>
<feature type="compositionally biased region" description="Gly residues" evidence="1">
    <location>
        <begin position="545"/>
        <end position="557"/>
    </location>
</feature>
<dbReference type="Gene3D" id="3.60.21.10">
    <property type="match status" value="1"/>
</dbReference>
<keyword evidence="3" id="KW-0732">Signal</keyword>
<evidence type="ECO:0000313" key="4">
    <source>
        <dbReference type="EMBL" id="PKY73505.1"/>
    </source>
</evidence>
<protein>
    <submittedName>
        <fullName evidence="4">Serine/threonine protein phosphatase</fullName>
    </submittedName>
</protein>
<name>A0A2I1IQX5_9ACTO</name>
<feature type="chain" id="PRO_5014914099" evidence="3">
    <location>
        <begin position="26"/>
        <end position="683"/>
    </location>
</feature>
<feature type="compositionally biased region" description="Basic and acidic residues" evidence="1">
    <location>
        <begin position="582"/>
        <end position="592"/>
    </location>
</feature>
<dbReference type="Proteomes" id="UP000235122">
    <property type="component" value="Unassembled WGS sequence"/>
</dbReference>
<dbReference type="GeneID" id="35866478"/>
<dbReference type="STRING" id="33007.HMPREF3198_02037"/>
<dbReference type="EMBL" id="PKKO01000001">
    <property type="protein sequence ID" value="PKY73505.1"/>
    <property type="molecule type" value="Genomic_DNA"/>
</dbReference>
<feature type="transmembrane region" description="Helical" evidence="2">
    <location>
        <begin position="650"/>
        <end position="676"/>
    </location>
</feature>
<feature type="region of interest" description="Disordered" evidence="1">
    <location>
        <begin position="543"/>
        <end position="646"/>
    </location>
</feature>
<reference evidence="4 5" key="1">
    <citation type="submission" date="2017-12" db="EMBL/GenBank/DDBJ databases">
        <title>Phylogenetic diversity of female urinary microbiome.</title>
        <authorList>
            <person name="Thomas-White K."/>
            <person name="Wolfe A.J."/>
        </authorList>
    </citation>
    <scope>NUCLEOTIDE SEQUENCE [LARGE SCALE GENOMIC DNA]</scope>
    <source>
        <strain evidence="4 5">UMB0402</strain>
    </source>
</reference>
<accession>A0A2I1IQX5</accession>
<sequence>MGAKKLGALATIAAATMVAMPLAQAGEADVPVAPKATGAAVKAPSDMGKYNTQANGTLERPATIWAENFDELHLPDWFSHTGPKGWKVKTSKASSGEKRWRGWTFTDVRQWTWAAGTDERHWFTRGSGNFAVMESEHQRLAKDESFSTALVSPQIPVGGQNQLVLGFDSHYRQGKKGQNATVTISFDGGEGRTLLTLDKNDYSNHHELEVKVPGGAKTAQISFNYNNSYNDKWWAIDNVALHKPYKYEDKKPTGIIDIISDTHANPDAPTNGKKWGRAMDRISAFKDKSTALVVNGDFVDTMRDKNYFEAEKVLKAHPYTGADILWGSGNHEQYGQELSSEKAQKNFLTWADRDKPYAEKVVGGVVLIALGTEYYDDHASQGKEPFWNASQAQLDWLKGRLDHWENEGRPVLIFSHYTLANTVSGTHSAWYQNDYNDVEELNDILSGRKNVAFFTSHTHDIVTLNDWWGRYTLPENVGDGIPVFNTGAVKEGIVPDGDNDEETLKDDRSSSLRARVFDDHLTVEAWDLVSGKKVQEVTLPIGAGATAGGADEGSNGGKDGEDADGSKDGATGTDEGGNASDEGGHASDEGGHTSDPGAQPGTQPGSQPGAKPGSQPGARPSGEGKNAGGKNAGKSDAGRQAGEPKTVGSFLATTGATALVPTLLGAMAMISLGAVAKLSRKKN</sequence>
<dbReference type="Gene3D" id="2.60.120.200">
    <property type="match status" value="1"/>
</dbReference>
<evidence type="ECO:0000256" key="3">
    <source>
        <dbReference type="SAM" id="SignalP"/>
    </source>
</evidence>
<keyword evidence="5" id="KW-1185">Reference proteome</keyword>
<dbReference type="InterPro" id="IPR029052">
    <property type="entry name" value="Metallo-depent_PP-like"/>
</dbReference>
<comment type="caution">
    <text evidence="4">The sequence shown here is derived from an EMBL/GenBank/DDBJ whole genome shotgun (WGS) entry which is preliminary data.</text>
</comment>
<evidence type="ECO:0000256" key="2">
    <source>
        <dbReference type="SAM" id="Phobius"/>
    </source>
</evidence>
<feature type="compositionally biased region" description="Basic and acidic residues" evidence="1">
    <location>
        <begin position="558"/>
        <end position="567"/>
    </location>
</feature>
<keyword evidence="2" id="KW-0472">Membrane</keyword>
<feature type="signal peptide" evidence="3">
    <location>
        <begin position="1"/>
        <end position="25"/>
    </location>
</feature>
<keyword evidence="2" id="KW-1133">Transmembrane helix</keyword>
<evidence type="ECO:0000256" key="1">
    <source>
        <dbReference type="SAM" id="MobiDB-lite"/>
    </source>
</evidence>
<evidence type="ECO:0000313" key="5">
    <source>
        <dbReference type="Proteomes" id="UP000235122"/>
    </source>
</evidence>
<proteinExistence type="predicted"/>
<dbReference type="SUPFAM" id="SSF56300">
    <property type="entry name" value="Metallo-dependent phosphatases"/>
    <property type="match status" value="1"/>
</dbReference>
<gene>
    <name evidence="4" type="ORF">CYJ19_02675</name>
</gene>
<organism evidence="4 5">
    <name type="scientific">Winkia neuii</name>
    <dbReference type="NCBI Taxonomy" id="33007"/>
    <lineage>
        <taxon>Bacteria</taxon>
        <taxon>Bacillati</taxon>
        <taxon>Actinomycetota</taxon>
        <taxon>Actinomycetes</taxon>
        <taxon>Actinomycetales</taxon>
        <taxon>Actinomycetaceae</taxon>
        <taxon>Winkia</taxon>
    </lineage>
</organism>
<dbReference type="RefSeq" id="WP_024332138.1">
    <property type="nucleotide sequence ID" value="NZ_JAWHKF010000009.1"/>
</dbReference>